<keyword evidence="7" id="KW-1185">Reference proteome</keyword>
<dbReference type="PANTHER" id="PTHR43762">
    <property type="entry name" value="L-GULONOLACTONE OXIDASE"/>
    <property type="match status" value="1"/>
</dbReference>
<dbReference type="EMBL" id="BDRX01000001">
    <property type="protein sequence ID" value="GBF87347.1"/>
    <property type="molecule type" value="Genomic_DNA"/>
</dbReference>
<evidence type="ECO:0000313" key="7">
    <source>
        <dbReference type="Proteomes" id="UP000247498"/>
    </source>
</evidence>
<dbReference type="GO" id="GO:0016020">
    <property type="term" value="C:membrane"/>
    <property type="evidence" value="ECO:0007669"/>
    <property type="project" value="InterPro"/>
</dbReference>
<keyword evidence="3" id="KW-0732">Signal</keyword>
<dbReference type="FunCoup" id="A0A2V0NQY6">
    <property type="interactions" value="373"/>
</dbReference>
<dbReference type="GO" id="GO:0050660">
    <property type="term" value="F:flavin adenine dinucleotide binding"/>
    <property type="evidence" value="ECO:0007669"/>
    <property type="project" value="InterPro"/>
</dbReference>
<protein>
    <submittedName>
        <fullName evidence="6">Uncharacterized protein</fullName>
    </submittedName>
</protein>
<comment type="pathway">
    <text evidence="1">Cofactor biosynthesis; L-ascorbate biosynthesis.</text>
</comment>
<dbReference type="GO" id="GO:0019853">
    <property type="term" value="P:L-ascorbic acid biosynthetic process"/>
    <property type="evidence" value="ECO:0007669"/>
    <property type="project" value="UniProtKB-UniPathway"/>
</dbReference>
<dbReference type="InParanoid" id="A0A2V0NQY6"/>
<dbReference type="InterPro" id="IPR010031">
    <property type="entry name" value="FAD_lactone_oxidase-like"/>
</dbReference>
<dbReference type="InterPro" id="IPR036318">
    <property type="entry name" value="FAD-bd_PCMH-like_sf"/>
</dbReference>
<dbReference type="AlphaFoldDB" id="A0A2V0NQY6"/>
<dbReference type="PANTHER" id="PTHR43762:SF7">
    <property type="entry name" value="FAD-BINDING PCMH-TYPE DOMAIN-CONTAINING PROTEIN"/>
    <property type="match status" value="1"/>
</dbReference>
<gene>
    <name evidence="6" type="ORF">Rsub_00058</name>
</gene>
<evidence type="ECO:0000259" key="5">
    <source>
        <dbReference type="Pfam" id="PF22906"/>
    </source>
</evidence>
<feature type="domain" description="L-gulonolactone oxidase 2-like C-terminal" evidence="5">
    <location>
        <begin position="438"/>
        <end position="472"/>
    </location>
</feature>
<keyword evidence="2" id="KW-0560">Oxidoreductase</keyword>
<name>A0A2V0NQY6_9CHLO</name>
<sequence>MRLATAALLAALVGLASAQLQLPLPRIEGPAPGFPAGVPQPNNPLANKPYIIPSLSANQYRGTYCDWALEVTWVDAAGTIHRSTRGDPEATALCGGIGLFGAITEFKLQVTPASTTRLSTWYVRNDDNIVEDVNKMLAITPHLVVMWRPDIGKYTGHMQRPAAPGSPVIKDAVSNVIPQFAPLTASMLGPGLRSWQGDPFNKELTYYTSYDRVSCTAAMTNAVGAAWATRPSPATETLGVSIPVLEGVAPTNQIISTECGDRCAWLSKDMQATALDVEFAFEKARLEEIVKDIRSLIKKDLRGLPGWGKDTRCLLPGYYVLRFGQTADSHVGMAANIKEPVYIQQQMLASANTPGIPTRYEWVQEAYEQMMLCKYNGHPHFGKNWDRTFTNPRCPIMDRYADGFAKMAEMQAKHDPNRTFEPQLWTRMVEKKGYVLAPRCQLTRTCYCEQDIHCAEGFSCRPSPTFPEFLTCQPTVMN</sequence>
<dbReference type="InterPro" id="IPR055154">
    <property type="entry name" value="GULLO2-like_C"/>
</dbReference>
<dbReference type="UniPathway" id="UPA00132"/>
<dbReference type="OrthoDB" id="1044428at2759"/>
<proteinExistence type="predicted"/>
<dbReference type="Proteomes" id="UP000247498">
    <property type="component" value="Unassembled WGS sequence"/>
</dbReference>
<evidence type="ECO:0000256" key="1">
    <source>
        <dbReference type="ARBA" id="ARBA00005147"/>
    </source>
</evidence>
<evidence type="ECO:0000256" key="3">
    <source>
        <dbReference type="SAM" id="SignalP"/>
    </source>
</evidence>
<evidence type="ECO:0000259" key="4">
    <source>
        <dbReference type="Pfam" id="PF04030"/>
    </source>
</evidence>
<dbReference type="InterPro" id="IPR016169">
    <property type="entry name" value="FAD-bd_PCMH_sub2"/>
</dbReference>
<dbReference type="Pfam" id="PF04030">
    <property type="entry name" value="ALO"/>
    <property type="match status" value="1"/>
</dbReference>
<evidence type="ECO:0000256" key="2">
    <source>
        <dbReference type="ARBA" id="ARBA00023002"/>
    </source>
</evidence>
<feature type="chain" id="PRO_5015954884" evidence="3">
    <location>
        <begin position="19"/>
        <end position="478"/>
    </location>
</feature>
<comment type="caution">
    <text evidence="6">The sequence shown here is derived from an EMBL/GenBank/DDBJ whole genome shotgun (WGS) entry which is preliminary data.</text>
</comment>
<dbReference type="Pfam" id="PF22906">
    <property type="entry name" value="GULLO2-like_3rd"/>
    <property type="match status" value="1"/>
</dbReference>
<feature type="domain" description="D-arabinono-1,4-lactone oxidase C-terminal" evidence="4">
    <location>
        <begin position="259"/>
        <end position="423"/>
    </location>
</feature>
<dbReference type="STRING" id="307507.A0A2V0NQY6"/>
<dbReference type="InterPro" id="IPR007173">
    <property type="entry name" value="ALO_C"/>
</dbReference>
<accession>A0A2V0NQY6</accession>
<dbReference type="SUPFAM" id="SSF56176">
    <property type="entry name" value="FAD-binding/transporter-associated domain-like"/>
    <property type="match status" value="1"/>
</dbReference>
<reference evidence="6 7" key="1">
    <citation type="journal article" date="2018" name="Sci. Rep.">
        <title>Raphidocelis subcapitata (=Pseudokirchneriella subcapitata) provides an insight into genome evolution and environmental adaptations in the Sphaeropleales.</title>
        <authorList>
            <person name="Suzuki S."/>
            <person name="Yamaguchi H."/>
            <person name="Nakajima N."/>
            <person name="Kawachi M."/>
        </authorList>
    </citation>
    <scope>NUCLEOTIDE SEQUENCE [LARGE SCALE GENOMIC DNA]</scope>
    <source>
        <strain evidence="6 7">NIES-35</strain>
    </source>
</reference>
<dbReference type="GO" id="GO:0003885">
    <property type="term" value="F:D-arabinono-1,4-lactone oxidase activity"/>
    <property type="evidence" value="ECO:0007669"/>
    <property type="project" value="InterPro"/>
</dbReference>
<feature type="signal peptide" evidence="3">
    <location>
        <begin position="1"/>
        <end position="18"/>
    </location>
</feature>
<organism evidence="6 7">
    <name type="scientific">Raphidocelis subcapitata</name>
    <dbReference type="NCBI Taxonomy" id="307507"/>
    <lineage>
        <taxon>Eukaryota</taxon>
        <taxon>Viridiplantae</taxon>
        <taxon>Chlorophyta</taxon>
        <taxon>core chlorophytes</taxon>
        <taxon>Chlorophyceae</taxon>
        <taxon>CS clade</taxon>
        <taxon>Sphaeropleales</taxon>
        <taxon>Selenastraceae</taxon>
        <taxon>Raphidocelis</taxon>
    </lineage>
</organism>
<evidence type="ECO:0000313" key="6">
    <source>
        <dbReference type="EMBL" id="GBF87347.1"/>
    </source>
</evidence>
<dbReference type="Gene3D" id="3.30.465.10">
    <property type="match status" value="1"/>
</dbReference>